<gene>
    <name evidence="2" type="ORF">K1X11_020760</name>
</gene>
<feature type="signal peptide" evidence="1">
    <location>
        <begin position="1"/>
        <end position="21"/>
    </location>
</feature>
<feature type="chain" id="PRO_5045545325" description="Lipoprotein" evidence="1">
    <location>
        <begin position="22"/>
        <end position="176"/>
    </location>
</feature>
<sequence length="176" mass="18755">MKTVVVGVLFAAALAAGSGCAHSVAPAFSPATRDQALQPIPEVSIDIAFAGLTVEAQQEGPPQRPYRLRAGEEFAAVFVGRPGTDYALELVECEVFRRPGHADAPSSPSRYECRVTTRLKTIEGLERVLSARGISRSDPQLSPEASMRDAVRTAVAELAEKVRYHIAPVDVAAKAT</sequence>
<keyword evidence="1" id="KW-0732">Signal</keyword>
<dbReference type="PROSITE" id="PS51257">
    <property type="entry name" value="PROKAR_LIPOPROTEIN"/>
    <property type="match status" value="1"/>
</dbReference>
<dbReference type="EMBL" id="CP139781">
    <property type="protein sequence ID" value="WRQ87252.1"/>
    <property type="molecule type" value="Genomic_DNA"/>
</dbReference>
<organism evidence="2 3">
    <name type="scientific">Actomonas aquatica</name>
    <dbReference type="NCBI Taxonomy" id="2866162"/>
    <lineage>
        <taxon>Bacteria</taxon>
        <taxon>Pseudomonadati</taxon>
        <taxon>Verrucomicrobiota</taxon>
        <taxon>Opitutia</taxon>
        <taxon>Opitutales</taxon>
        <taxon>Opitutaceae</taxon>
        <taxon>Actomonas</taxon>
    </lineage>
</organism>
<dbReference type="RefSeq" id="WP_221029335.1">
    <property type="nucleotide sequence ID" value="NZ_CP139781.1"/>
</dbReference>
<name>A0ABZ1C698_9BACT</name>
<evidence type="ECO:0008006" key="4">
    <source>
        <dbReference type="Google" id="ProtNLM"/>
    </source>
</evidence>
<dbReference type="Proteomes" id="UP000738431">
    <property type="component" value="Chromosome"/>
</dbReference>
<evidence type="ECO:0000256" key="1">
    <source>
        <dbReference type="SAM" id="SignalP"/>
    </source>
</evidence>
<evidence type="ECO:0000313" key="3">
    <source>
        <dbReference type="Proteomes" id="UP000738431"/>
    </source>
</evidence>
<accession>A0ABZ1C698</accession>
<proteinExistence type="predicted"/>
<evidence type="ECO:0000313" key="2">
    <source>
        <dbReference type="EMBL" id="WRQ87252.1"/>
    </source>
</evidence>
<protein>
    <recommendedName>
        <fullName evidence="4">Lipoprotein</fullName>
    </recommendedName>
</protein>
<keyword evidence="3" id="KW-1185">Reference proteome</keyword>
<reference evidence="2 3" key="1">
    <citation type="submission" date="2023-12" db="EMBL/GenBank/DDBJ databases">
        <title>Description of an unclassified Opitutus bacterium of Verrucomicrobiota.</title>
        <authorList>
            <person name="Zhang D.-F."/>
        </authorList>
    </citation>
    <scope>NUCLEOTIDE SEQUENCE [LARGE SCALE GENOMIC DNA]</scope>
    <source>
        <strain evidence="2 3">WL0086</strain>
    </source>
</reference>